<dbReference type="InterPro" id="IPR015424">
    <property type="entry name" value="PyrdxlP-dep_Trfase"/>
</dbReference>
<evidence type="ECO:0000313" key="10">
    <source>
        <dbReference type="Proteomes" id="UP000198832"/>
    </source>
</evidence>
<evidence type="ECO:0000313" key="9">
    <source>
        <dbReference type="EMBL" id="SFC48089.1"/>
    </source>
</evidence>
<dbReference type="GO" id="GO:0030170">
    <property type="term" value="F:pyridoxal phosphate binding"/>
    <property type="evidence" value="ECO:0007669"/>
    <property type="project" value="InterPro"/>
</dbReference>
<dbReference type="RefSeq" id="WP_091123426.1">
    <property type="nucleotide sequence ID" value="NZ_FOLB01000007.1"/>
</dbReference>
<dbReference type="Gene3D" id="3.40.640.10">
    <property type="entry name" value="Type I PLP-dependent aspartate aminotransferase-like (Major domain)"/>
    <property type="match status" value="1"/>
</dbReference>
<gene>
    <name evidence="9" type="ORF">SAMN04487968_10717</name>
</gene>
<dbReference type="InterPro" id="IPR002129">
    <property type="entry name" value="PyrdxlP-dep_de-COase"/>
</dbReference>
<dbReference type="Pfam" id="PF00282">
    <property type="entry name" value="Pyridoxal_deC"/>
    <property type="match status" value="1"/>
</dbReference>
<proteinExistence type="inferred from homology"/>
<comment type="cofactor">
    <cofactor evidence="1 6 7">
        <name>pyridoxal 5'-phosphate</name>
        <dbReference type="ChEBI" id="CHEBI:597326"/>
    </cofactor>
</comment>
<evidence type="ECO:0000256" key="8">
    <source>
        <dbReference type="SAM" id="MobiDB-lite"/>
    </source>
</evidence>
<dbReference type="Gene3D" id="3.90.1150.10">
    <property type="entry name" value="Aspartate Aminotransferase, domain 1"/>
    <property type="match status" value="1"/>
</dbReference>
<dbReference type="Proteomes" id="UP000198832">
    <property type="component" value="Unassembled WGS sequence"/>
</dbReference>
<name>A0A1I1JHJ3_9ACTN</name>
<sequence length="455" mass="47642">MDPRTDPLERAHRHAADWFATLGKRPVPASATADEVSDALGRDLPAGPSDPGDVVDLLARACEPGLTAMPSGRFYGLVIGGTEPAALAADWLVGAWDQNNGLRAVTPAVAAVEEVAAAWLLDLLGLPAEAAVGFPTSATTANLTCLLAARDRLLGQAGWDTARDGLTGAPRVRVITGAEGHESVHYALRYLGLGRPDTVAADDQGRLDPAALAASLRPGEPTIVVLQAGNVHSGAFDPFGPAIAAAHDAGAWVHVDGAFGLFAAVSPALQHLTAGVEGADSWTTDAHKTLNVPYDCGIAIVRDPVALGAAAGKHGDYLILDEAGDPFDRVPELSRRARGVPVWAVLRSLGRSGVADLVDGFCRHAAAFAEGIRAFPRAEVLNDVDYTQVCAAFGDDERTRAVTQAVLADGTAWMSGSRWHDRAVLRVSVSNWATTEDDVRRSLDALERAVRSVEP</sequence>
<dbReference type="GO" id="GO:0019752">
    <property type="term" value="P:carboxylic acid metabolic process"/>
    <property type="evidence" value="ECO:0007669"/>
    <property type="project" value="InterPro"/>
</dbReference>
<keyword evidence="3" id="KW-0210">Decarboxylase</keyword>
<keyword evidence="4 6" id="KW-0663">Pyridoxal phosphate</keyword>
<organism evidence="9 10">
    <name type="scientific">Nocardioides terrae</name>
    <dbReference type="NCBI Taxonomy" id="574651"/>
    <lineage>
        <taxon>Bacteria</taxon>
        <taxon>Bacillati</taxon>
        <taxon>Actinomycetota</taxon>
        <taxon>Actinomycetes</taxon>
        <taxon>Propionibacteriales</taxon>
        <taxon>Nocardioidaceae</taxon>
        <taxon>Nocardioides</taxon>
    </lineage>
</organism>
<dbReference type="PANTHER" id="PTHR11999:SF70">
    <property type="entry name" value="MIP05841P"/>
    <property type="match status" value="1"/>
</dbReference>
<evidence type="ECO:0000256" key="1">
    <source>
        <dbReference type="ARBA" id="ARBA00001933"/>
    </source>
</evidence>
<evidence type="ECO:0000256" key="4">
    <source>
        <dbReference type="ARBA" id="ARBA00022898"/>
    </source>
</evidence>
<evidence type="ECO:0000256" key="5">
    <source>
        <dbReference type="ARBA" id="ARBA00023239"/>
    </source>
</evidence>
<comment type="similarity">
    <text evidence="2 7">Belongs to the group II decarboxylase family.</text>
</comment>
<evidence type="ECO:0000256" key="7">
    <source>
        <dbReference type="RuleBase" id="RU000382"/>
    </source>
</evidence>
<dbReference type="GO" id="GO:0004058">
    <property type="term" value="F:aromatic-L-amino-acid decarboxylase activity"/>
    <property type="evidence" value="ECO:0007669"/>
    <property type="project" value="UniProtKB-ARBA"/>
</dbReference>
<evidence type="ECO:0000256" key="3">
    <source>
        <dbReference type="ARBA" id="ARBA00022793"/>
    </source>
</evidence>
<dbReference type="AlphaFoldDB" id="A0A1I1JHJ3"/>
<dbReference type="EMBL" id="FOLB01000007">
    <property type="protein sequence ID" value="SFC48089.1"/>
    <property type="molecule type" value="Genomic_DNA"/>
</dbReference>
<dbReference type="STRING" id="574651.SAMN04487968_10717"/>
<feature type="modified residue" description="N6-(pyridoxal phosphate)lysine" evidence="6">
    <location>
        <position position="288"/>
    </location>
</feature>
<dbReference type="OrthoDB" id="3335676at2"/>
<protein>
    <submittedName>
        <fullName evidence="9">Glutamate or tyrosine decarboxylase</fullName>
    </submittedName>
</protein>
<feature type="region of interest" description="Disordered" evidence="8">
    <location>
        <begin position="28"/>
        <end position="48"/>
    </location>
</feature>
<keyword evidence="5 7" id="KW-0456">Lyase</keyword>
<evidence type="ECO:0000256" key="6">
    <source>
        <dbReference type="PIRSR" id="PIRSR602129-50"/>
    </source>
</evidence>
<reference evidence="9 10" key="1">
    <citation type="submission" date="2016-10" db="EMBL/GenBank/DDBJ databases">
        <authorList>
            <person name="de Groot N.N."/>
        </authorList>
    </citation>
    <scope>NUCLEOTIDE SEQUENCE [LARGE SCALE GENOMIC DNA]</scope>
    <source>
        <strain evidence="9 10">CGMCC 1.7056</strain>
    </source>
</reference>
<dbReference type="PANTHER" id="PTHR11999">
    <property type="entry name" value="GROUP II PYRIDOXAL-5-PHOSPHATE DECARBOXYLASE"/>
    <property type="match status" value="1"/>
</dbReference>
<accession>A0A1I1JHJ3</accession>
<dbReference type="InterPro" id="IPR010977">
    <property type="entry name" value="Aromatic_deC"/>
</dbReference>
<dbReference type="InterPro" id="IPR015421">
    <property type="entry name" value="PyrdxlP-dep_Trfase_major"/>
</dbReference>
<keyword evidence="10" id="KW-1185">Reference proteome</keyword>
<dbReference type="InterPro" id="IPR015422">
    <property type="entry name" value="PyrdxlP-dep_Trfase_small"/>
</dbReference>
<dbReference type="SUPFAM" id="SSF53383">
    <property type="entry name" value="PLP-dependent transferases"/>
    <property type="match status" value="1"/>
</dbReference>
<evidence type="ECO:0000256" key="2">
    <source>
        <dbReference type="ARBA" id="ARBA00009533"/>
    </source>
</evidence>